<evidence type="ECO:0000313" key="2">
    <source>
        <dbReference type="Proteomes" id="UP001174136"/>
    </source>
</evidence>
<protein>
    <submittedName>
        <fullName evidence="1">Uncharacterized protein</fullName>
    </submittedName>
</protein>
<organism evidence="1 2">
    <name type="scientific">Merluccius polli</name>
    <name type="common">Benguela hake</name>
    <name type="synonym">Merluccius cadenati</name>
    <dbReference type="NCBI Taxonomy" id="89951"/>
    <lineage>
        <taxon>Eukaryota</taxon>
        <taxon>Metazoa</taxon>
        <taxon>Chordata</taxon>
        <taxon>Craniata</taxon>
        <taxon>Vertebrata</taxon>
        <taxon>Euteleostomi</taxon>
        <taxon>Actinopterygii</taxon>
        <taxon>Neopterygii</taxon>
        <taxon>Teleostei</taxon>
        <taxon>Neoteleostei</taxon>
        <taxon>Acanthomorphata</taxon>
        <taxon>Zeiogadaria</taxon>
        <taxon>Gadariae</taxon>
        <taxon>Gadiformes</taxon>
        <taxon>Gadoidei</taxon>
        <taxon>Merlucciidae</taxon>
        <taxon>Merluccius</taxon>
    </lineage>
</organism>
<evidence type="ECO:0000313" key="1">
    <source>
        <dbReference type="EMBL" id="KAK0150019.1"/>
    </source>
</evidence>
<accession>A0AA47N185</accession>
<keyword evidence="2" id="KW-1185">Reference proteome</keyword>
<dbReference type="Proteomes" id="UP001174136">
    <property type="component" value="Unassembled WGS sequence"/>
</dbReference>
<gene>
    <name evidence="1" type="ORF">N1851_009254</name>
</gene>
<name>A0AA47N185_MERPO</name>
<sequence length="151" mass="17491">MADHERAETDGNAGKDHKRAVKYTAKAIEEKLHKQMNARKRTLSRLTNKMKNIESLMENYDTAYIVEKDHLSDYSKLLSEFIQANNAICLLLQDDDEREADQLYWFLPNLVKCQSFLAKTEKWIVHVRRQAVTAPEEIIQGVRGVVKGSER</sequence>
<reference evidence="1" key="1">
    <citation type="journal article" date="2023" name="Front. Mar. Sci.">
        <title>A new Merluccius polli reference genome to investigate the effects of global change in West African waters.</title>
        <authorList>
            <person name="Mateo J.L."/>
            <person name="Blanco-Fernandez C."/>
            <person name="Garcia-Vazquez E."/>
            <person name="Machado-Schiaffino G."/>
        </authorList>
    </citation>
    <scope>NUCLEOTIDE SEQUENCE</scope>
    <source>
        <strain evidence="1">C29</strain>
        <tissue evidence="1">Fin</tissue>
    </source>
</reference>
<dbReference type="AlphaFoldDB" id="A0AA47N185"/>
<dbReference type="EMBL" id="JAOPHQ010001706">
    <property type="protein sequence ID" value="KAK0150019.1"/>
    <property type="molecule type" value="Genomic_DNA"/>
</dbReference>
<proteinExistence type="predicted"/>
<comment type="caution">
    <text evidence="1">The sequence shown here is derived from an EMBL/GenBank/DDBJ whole genome shotgun (WGS) entry which is preliminary data.</text>
</comment>